<gene>
    <name evidence="4" type="ORF">O6P43_028953</name>
</gene>
<reference evidence="4" key="1">
    <citation type="journal article" date="2023" name="Science">
        <title>Elucidation of the pathway for biosynthesis of saponin adjuvants from the soapbark tree.</title>
        <authorList>
            <person name="Reed J."/>
            <person name="Orme A."/>
            <person name="El-Demerdash A."/>
            <person name="Owen C."/>
            <person name="Martin L.B.B."/>
            <person name="Misra R.C."/>
            <person name="Kikuchi S."/>
            <person name="Rejzek M."/>
            <person name="Martin A.C."/>
            <person name="Harkess A."/>
            <person name="Leebens-Mack J."/>
            <person name="Louveau T."/>
            <person name="Stephenson M.J."/>
            <person name="Osbourn A."/>
        </authorList>
    </citation>
    <scope>NUCLEOTIDE SEQUENCE</scope>
    <source>
        <strain evidence="4">S10</strain>
    </source>
</reference>
<protein>
    <submittedName>
        <fullName evidence="4">Pentatricopeptide repeat-containing protein</fullName>
    </submittedName>
</protein>
<dbReference type="InterPro" id="IPR011990">
    <property type="entry name" value="TPR-like_helical_dom_sf"/>
</dbReference>
<dbReference type="InterPro" id="IPR002885">
    <property type="entry name" value="PPR_rpt"/>
</dbReference>
<feature type="region of interest" description="Disordered" evidence="3">
    <location>
        <begin position="17"/>
        <end position="57"/>
    </location>
</feature>
<dbReference type="PANTHER" id="PTHR47262">
    <property type="entry name" value="OS02G0132600 PROTEIN"/>
    <property type="match status" value="1"/>
</dbReference>
<dbReference type="PROSITE" id="PS51375">
    <property type="entry name" value="PPR"/>
    <property type="match status" value="1"/>
</dbReference>
<keyword evidence="1" id="KW-0677">Repeat</keyword>
<dbReference type="Proteomes" id="UP001163823">
    <property type="component" value="Chromosome 12"/>
</dbReference>
<dbReference type="NCBIfam" id="TIGR00756">
    <property type="entry name" value="PPR"/>
    <property type="match status" value="1"/>
</dbReference>
<dbReference type="Gene3D" id="1.25.40.10">
    <property type="entry name" value="Tetratricopeptide repeat domain"/>
    <property type="match status" value="3"/>
</dbReference>
<evidence type="ECO:0000256" key="1">
    <source>
        <dbReference type="ARBA" id="ARBA00022737"/>
    </source>
</evidence>
<evidence type="ECO:0000256" key="2">
    <source>
        <dbReference type="PROSITE-ProRule" id="PRU00708"/>
    </source>
</evidence>
<comment type="caution">
    <text evidence="4">The sequence shown here is derived from an EMBL/GenBank/DDBJ whole genome shotgun (WGS) entry which is preliminary data.</text>
</comment>
<dbReference type="Pfam" id="PF01535">
    <property type="entry name" value="PPR"/>
    <property type="match status" value="2"/>
</dbReference>
<dbReference type="Pfam" id="PF13041">
    <property type="entry name" value="PPR_2"/>
    <property type="match status" value="1"/>
</dbReference>
<name>A0AAD7KZ74_QUISA</name>
<feature type="repeat" description="PPR" evidence="2">
    <location>
        <begin position="541"/>
        <end position="575"/>
    </location>
</feature>
<accession>A0AAD7KZ74</accession>
<dbReference type="AlphaFoldDB" id="A0AAD7KZ74"/>
<dbReference type="EMBL" id="JARAOO010000012">
    <property type="protein sequence ID" value="KAJ7948483.1"/>
    <property type="molecule type" value="Genomic_DNA"/>
</dbReference>
<sequence>MRTSNAKTLSTLFRSAVKSKIPKSKTTPPTSTAKDRTLKDFVSSLDPPSHTISKSKTVAKPSFKLPAISSTVSEHSSPELDDDFSLSNLKFEATYDPENPTKQLSNQISSILCDGTYVHALTPFAGDESISIPEPQEIDDEKTLEKVFDIPWFATMSHGSISLRRKEVCRERKQKWIFKCTQVNRFGRLVQMCADSLGTEATIQVFGKLGRETGLKEYNALIGICIDKARESDDEDIALEQIGKAFHLFKSLRAQGFQLEEETYRPLLMYLIDMGMVEEFHFFSGIINEENPNSASRLGYYEMMLWLGLNNEEKIRDLCEYIAVNDGEDNSNLGESYLLALCESNRKKELIQLLEIIDITKLSSTEYVTNIFKSLGRLLLESYAEKLLFAFKTCDYAQGDITNFIATYAVNIPNLAVEDVILKFQSLHSKLDVSASSSSYEKLILYCCDSLKVHVALDTVDEMCQAGLTLSIEVLHSILRASKETYEFNLVRRIHSVICRLNLKANSETFRSMISLHVKMKDFVGAYDMLDGLEKMSLKPTASMYNAIMAGYFRERNISSGLKVLERMKRADVKPDSQTFSYLISNCENEEDIMKYYEEMKTSGVQATKQTFMALINAYAKSGQFVKAKQIASDKAIPIKSLNEIKSVLVSALASHGQMSEALVTYEEIKEAGYNLEPKAVISLIEHTQLDGQVDKLLLVLKELNSADYWVDGCCRIILYCVRYKHLSTAVDLLKQLKDKFCSDELVMEVLFDEVFSLIAESEQTHLQIGLDLLRVIKDELGLLPSRKCLDFLLNACASAKDLHNTRLIWIEYEAAGLPYNVLTFLRMYQALLASGDYRSAKLILHRIPKDDPHVCSVLKACQKTYIDIVRHKRKKKEKYI</sequence>
<evidence type="ECO:0000313" key="5">
    <source>
        <dbReference type="Proteomes" id="UP001163823"/>
    </source>
</evidence>
<keyword evidence="5" id="KW-1185">Reference proteome</keyword>
<organism evidence="4 5">
    <name type="scientific">Quillaja saponaria</name>
    <name type="common">Soap bark tree</name>
    <dbReference type="NCBI Taxonomy" id="32244"/>
    <lineage>
        <taxon>Eukaryota</taxon>
        <taxon>Viridiplantae</taxon>
        <taxon>Streptophyta</taxon>
        <taxon>Embryophyta</taxon>
        <taxon>Tracheophyta</taxon>
        <taxon>Spermatophyta</taxon>
        <taxon>Magnoliopsida</taxon>
        <taxon>eudicotyledons</taxon>
        <taxon>Gunneridae</taxon>
        <taxon>Pentapetalae</taxon>
        <taxon>rosids</taxon>
        <taxon>fabids</taxon>
        <taxon>Fabales</taxon>
        <taxon>Quillajaceae</taxon>
        <taxon>Quillaja</taxon>
    </lineage>
</organism>
<dbReference type="PANTHER" id="PTHR47262:SF1">
    <property type="entry name" value="OS02G0132600 PROTEIN"/>
    <property type="match status" value="1"/>
</dbReference>
<evidence type="ECO:0000313" key="4">
    <source>
        <dbReference type="EMBL" id="KAJ7948483.1"/>
    </source>
</evidence>
<proteinExistence type="predicted"/>
<evidence type="ECO:0000256" key="3">
    <source>
        <dbReference type="SAM" id="MobiDB-lite"/>
    </source>
</evidence>
<dbReference type="KEGG" id="qsa:O6P43_028953"/>